<reference evidence="4" key="2">
    <citation type="submission" date="2007-07" db="EMBL/GenBank/DDBJ databases">
        <title>Draft genome sequence of Bacteroides uniformis (ATCC 8492).</title>
        <authorList>
            <person name="Sudarsanam P."/>
            <person name="Ley R."/>
            <person name="Guruge J."/>
            <person name="Turnbaugh P.J."/>
            <person name="Mahowald M."/>
            <person name="Liep D."/>
            <person name="Gordon J."/>
        </authorList>
    </citation>
    <scope>NUCLEOTIDE SEQUENCE [LARGE SCALE GENOMIC DNA]</scope>
    <source>
        <strain evidence="4">ATCC 8492 / DSM 6597 / CCUG 4942 / CIP 103695 / JCM 5828 / KCTC 5204 / NCTC 13054 / VPI 0061</strain>
    </source>
</reference>
<evidence type="ECO:0000259" key="1">
    <source>
        <dbReference type="Pfam" id="PF13173"/>
    </source>
</evidence>
<evidence type="ECO:0000313" key="4">
    <source>
        <dbReference type="Proteomes" id="UP000004110"/>
    </source>
</evidence>
<dbReference type="EMBL" id="AAYH02000015">
    <property type="protein sequence ID" value="EDO56314.1"/>
    <property type="molecule type" value="Genomic_DNA"/>
</dbReference>
<evidence type="ECO:0000313" key="2">
    <source>
        <dbReference type="EMBL" id="EDO56283.1"/>
    </source>
</evidence>
<reference evidence="3 4" key="1">
    <citation type="submission" date="2007-06" db="EMBL/GenBank/DDBJ databases">
        <authorList>
            <person name="Fulton L."/>
            <person name="Clifton S."/>
            <person name="Fulton B."/>
            <person name="Xu J."/>
            <person name="Minx P."/>
            <person name="Pepin K.H."/>
            <person name="Johnson M."/>
            <person name="Thiruvilangam P."/>
            <person name="Bhonagiri V."/>
            <person name="Nash W.E."/>
            <person name="Mardis E.R."/>
            <person name="Wilson R.K."/>
        </authorList>
    </citation>
    <scope>NUCLEOTIDE SEQUENCE [LARGE SCALE GENOMIC DNA]</scope>
    <source>
        <strain evidence="3">ATCC 8492</strain>
        <strain evidence="4">ATCC 8492 / DSM 6597 / CCUG 4942 / CIP 103695 / JCM 5828 / KCTC 5204 / NCTC 13054 / VPI 0061</strain>
    </source>
</reference>
<dbReference type="EMBL" id="AAYH02000025">
    <property type="protein sequence ID" value="EDO56283.1"/>
    <property type="molecule type" value="Genomic_DNA"/>
</dbReference>
<dbReference type="Proteomes" id="UP000004110">
    <property type="component" value="Unassembled WGS sequence"/>
</dbReference>
<protein>
    <recommendedName>
        <fullName evidence="1">AAA domain-containing protein</fullName>
    </recommendedName>
</protein>
<dbReference type="Pfam" id="PF13173">
    <property type="entry name" value="AAA_14"/>
    <property type="match status" value="1"/>
</dbReference>
<accession>A0ABC9NHS9</accession>
<keyword evidence="4" id="KW-1185">Reference proteome</keyword>
<dbReference type="AlphaFoldDB" id="A0ABC9NHS9"/>
<sequence>MYISNIYKERKIVWIKVYYAKLFMSRETSKVFVAGSNANLLSKELGTFLTGRYVTMELYPFSFHEFLKLEQVAIKQDTFYAAEGKVLLLSEIQKYLGIGNFPQYIQSDNDNYLLSLYTDIIYKDVVVRNKISNERQLGEMMYYLASNATHRFAYNSVTKAVDVKSPDTIKSYIGFVEDTYLVRQLSII</sequence>
<dbReference type="PANTHER" id="PTHR33295">
    <property type="entry name" value="ATPASE"/>
    <property type="match status" value="1"/>
</dbReference>
<comment type="caution">
    <text evidence="3">The sequence shown here is derived from an EMBL/GenBank/DDBJ whole genome shotgun (WGS) entry which is preliminary data.</text>
</comment>
<dbReference type="PANTHER" id="PTHR33295:SF8">
    <property type="entry name" value="AAA+ ATPASE DOMAIN-CONTAINING PROTEIN"/>
    <property type="match status" value="1"/>
</dbReference>
<feature type="domain" description="AAA" evidence="1">
    <location>
        <begin position="22"/>
        <end position="67"/>
    </location>
</feature>
<gene>
    <name evidence="3" type="ORF">BACUNI_00020</name>
    <name evidence="2" type="ORF">BACUNI_00055</name>
</gene>
<reference evidence="3" key="3">
    <citation type="submission" date="2013-11" db="EMBL/GenBank/DDBJ databases">
        <title>Draft genome sequence of Bacteroides uniformis (ATCC 8492).</title>
        <authorList>
            <person name="Sudarsanam P."/>
            <person name="Ley R."/>
            <person name="Guruge J."/>
            <person name="Turnbaugh P.J."/>
            <person name="Mahowald M."/>
            <person name="Liep D."/>
            <person name="Gordon J."/>
        </authorList>
    </citation>
    <scope>NUCLEOTIDE SEQUENCE</scope>
    <source>
        <strain evidence="3">ATCC 8492</strain>
    </source>
</reference>
<evidence type="ECO:0000313" key="3">
    <source>
        <dbReference type="EMBL" id="EDO56314.1"/>
    </source>
</evidence>
<name>A0ABC9NHS9_BACUC</name>
<dbReference type="InterPro" id="IPR041682">
    <property type="entry name" value="AAA_14"/>
</dbReference>
<organism evidence="3 4">
    <name type="scientific">Bacteroides uniformis (strain ATCC 8492 / DSM 6597 / CCUG 4942 / CIP 103695 / JCM 5828 / KCTC 5204 / NCTC 13054 / VPI 0061)</name>
    <dbReference type="NCBI Taxonomy" id="411479"/>
    <lineage>
        <taxon>Bacteria</taxon>
        <taxon>Pseudomonadati</taxon>
        <taxon>Bacteroidota</taxon>
        <taxon>Bacteroidia</taxon>
        <taxon>Bacteroidales</taxon>
        <taxon>Bacteroidaceae</taxon>
        <taxon>Bacteroides</taxon>
    </lineage>
</organism>
<proteinExistence type="predicted"/>